<dbReference type="AlphaFoldDB" id="A0A251QE26"/>
<keyword evidence="1" id="KW-0812">Transmembrane</keyword>
<feature type="transmembrane region" description="Helical" evidence="1">
    <location>
        <begin position="65"/>
        <end position="88"/>
    </location>
</feature>
<name>A0A251QE26_PRUPE</name>
<organism evidence="2 3">
    <name type="scientific">Prunus persica</name>
    <name type="common">Peach</name>
    <name type="synonym">Amygdalus persica</name>
    <dbReference type="NCBI Taxonomy" id="3760"/>
    <lineage>
        <taxon>Eukaryota</taxon>
        <taxon>Viridiplantae</taxon>
        <taxon>Streptophyta</taxon>
        <taxon>Embryophyta</taxon>
        <taxon>Tracheophyta</taxon>
        <taxon>Spermatophyta</taxon>
        <taxon>Magnoliopsida</taxon>
        <taxon>eudicotyledons</taxon>
        <taxon>Gunneridae</taxon>
        <taxon>Pentapetalae</taxon>
        <taxon>rosids</taxon>
        <taxon>fabids</taxon>
        <taxon>Rosales</taxon>
        <taxon>Rosaceae</taxon>
        <taxon>Amygdaloideae</taxon>
        <taxon>Amygdaleae</taxon>
        <taxon>Prunus</taxon>
    </lineage>
</organism>
<evidence type="ECO:0000313" key="2">
    <source>
        <dbReference type="EMBL" id="ONI21650.1"/>
    </source>
</evidence>
<protein>
    <submittedName>
        <fullName evidence="2">Uncharacterized protein</fullName>
    </submittedName>
</protein>
<keyword evidence="1" id="KW-0472">Membrane</keyword>
<evidence type="ECO:0000313" key="3">
    <source>
        <dbReference type="Proteomes" id="UP000006882"/>
    </source>
</evidence>
<gene>
    <name evidence="2" type="ORF">PRUPE_2G078500</name>
</gene>
<keyword evidence="1" id="KW-1133">Transmembrane helix</keyword>
<sequence length="107" mass="12492">MIVLGISLSGGRFQSRLREIRSRATDVHDKEKGIKITEKDWEKLNAQLLHTTIFLLLLDWLPQQLVLHVLVTDNTLFWIILLLICYMIRALTLRTHDSVNNVTWVLD</sequence>
<evidence type="ECO:0000256" key="1">
    <source>
        <dbReference type="SAM" id="Phobius"/>
    </source>
</evidence>
<dbReference type="Proteomes" id="UP000006882">
    <property type="component" value="Chromosome G2"/>
</dbReference>
<accession>A0A251QE26</accession>
<dbReference type="EMBL" id="CM007652">
    <property type="protein sequence ID" value="ONI21650.1"/>
    <property type="molecule type" value="Genomic_DNA"/>
</dbReference>
<reference evidence="2 3" key="1">
    <citation type="journal article" date="2013" name="Nat. Genet.">
        <title>The high-quality draft genome of peach (Prunus persica) identifies unique patterns of genetic diversity, domestication and genome evolution.</title>
        <authorList>
            <consortium name="International Peach Genome Initiative"/>
            <person name="Verde I."/>
            <person name="Abbott A.G."/>
            <person name="Scalabrin S."/>
            <person name="Jung S."/>
            <person name="Shu S."/>
            <person name="Marroni F."/>
            <person name="Zhebentyayeva T."/>
            <person name="Dettori M.T."/>
            <person name="Grimwood J."/>
            <person name="Cattonaro F."/>
            <person name="Zuccolo A."/>
            <person name="Rossini L."/>
            <person name="Jenkins J."/>
            <person name="Vendramin E."/>
            <person name="Meisel L.A."/>
            <person name="Decroocq V."/>
            <person name="Sosinski B."/>
            <person name="Prochnik S."/>
            <person name="Mitros T."/>
            <person name="Policriti A."/>
            <person name="Cipriani G."/>
            <person name="Dondini L."/>
            <person name="Ficklin S."/>
            <person name="Goodstein D.M."/>
            <person name="Xuan P."/>
            <person name="Del Fabbro C."/>
            <person name="Aramini V."/>
            <person name="Copetti D."/>
            <person name="Gonzalez S."/>
            <person name="Horner D.S."/>
            <person name="Falchi R."/>
            <person name="Lucas S."/>
            <person name="Mica E."/>
            <person name="Maldonado J."/>
            <person name="Lazzari B."/>
            <person name="Bielenberg D."/>
            <person name="Pirona R."/>
            <person name="Miculan M."/>
            <person name="Barakat A."/>
            <person name="Testolin R."/>
            <person name="Stella A."/>
            <person name="Tartarini S."/>
            <person name="Tonutti P."/>
            <person name="Arus P."/>
            <person name="Orellana A."/>
            <person name="Wells C."/>
            <person name="Main D."/>
            <person name="Vizzotto G."/>
            <person name="Silva H."/>
            <person name="Salamini F."/>
            <person name="Schmutz J."/>
            <person name="Morgante M."/>
            <person name="Rokhsar D.S."/>
        </authorList>
    </citation>
    <scope>NUCLEOTIDE SEQUENCE [LARGE SCALE GENOMIC DNA]</scope>
    <source>
        <strain evidence="3">cv. Nemared</strain>
    </source>
</reference>
<proteinExistence type="predicted"/>
<dbReference type="Gramene" id="ONI21650">
    <property type="protein sequence ID" value="ONI21650"/>
    <property type="gene ID" value="PRUPE_2G078500"/>
</dbReference>
<keyword evidence="3" id="KW-1185">Reference proteome</keyword>
<dbReference type="STRING" id="3760.A0A251QE26"/>